<accession>A0A1H2Q7C4</accession>
<keyword evidence="2" id="KW-1185">Reference proteome</keyword>
<name>A0A1H2Q7C4_9FLAO</name>
<sequence length="339" mass="39318">MSELIPNNNDFILYTTPNGSIKIEAFIQGETIWLTQQKISDLFEVDRTVVTKHLKNIYQEKELLKEATSAKFAQVQKEGHREVKRNIEYYNLDAIISLGYRVNSSKATQFRIWATNTLKEYIIKGFAMNDERLKQGTTTFGKDYFKELLDRVRSIRTSERRIYQQITDIFAECSIDYNPKAEVTKNFYATVQNKFHFAISGKTAAEIIYLNADSSKPQMGLTTFKNAPDGRILKLDIGIAKNYLDEKEIKQLERTVSAYFDYIEILIERQNTFTMEALAESVNKFLNFNEYKILEGLGTISHQQAINKASNEYDSFNKTQKINSDFDKQIRGLDKKNKE</sequence>
<dbReference type="Pfam" id="PF13310">
    <property type="entry name" value="Virulence_RhuM"/>
    <property type="match status" value="1"/>
</dbReference>
<dbReference type="AlphaFoldDB" id="A0A1H2Q7C4"/>
<dbReference type="InterPro" id="IPR011204">
    <property type="entry name" value="Virulence_RhuM-like"/>
</dbReference>
<gene>
    <name evidence="1" type="ORF">SAMN05444338_10194</name>
</gene>
<organism evidence="1 2">
    <name type="scientific">Flavobacterium degerlachei</name>
    <dbReference type="NCBI Taxonomy" id="229203"/>
    <lineage>
        <taxon>Bacteria</taxon>
        <taxon>Pseudomonadati</taxon>
        <taxon>Bacteroidota</taxon>
        <taxon>Flavobacteriia</taxon>
        <taxon>Flavobacteriales</taxon>
        <taxon>Flavobacteriaceae</taxon>
        <taxon>Flavobacterium</taxon>
    </lineage>
</organism>
<dbReference type="PANTHER" id="PTHR35810">
    <property type="entry name" value="CYTOPLASMIC PROTEIN-RELATED"/>
    <property type="match status" value="1"/>
</dbReference>
<protein>
    <submittedName>
        <fullName evidence="1">Uncharacterized conserved protein</fullName>
    </submittedName>
</protein>
<dbReference type="STRING" id="229203.SAMN05444338_10194"/>
<dbReference type="PANTHER" id="PTHR35810:SF1">
    <property type="entry name" value="CYTOPLASMIC PROTEIN"/>
    <property type="match status" value="1"/>
</dbReference>
<dbReference type="EMBL" id="FNMV01000001">
    <property type="protein sequence ID" value="SDW02299.1"/>
    <property type="molecule type" value="Genomic_DNA"/>
</dbReference>
<dbReference type="Proteomes" id="UP000198569">
    <property type="component" value="Unassembled WGS sequence"/>
</dbReference>
<evidence type="ECO:0000313" key="1">
    <source>
        <dbReference type="EMBL" id="SDW02299.1"/>
    </source>
</evidence>
<reference evidence="2" key="1">
    <citation type="submission" date="2016-10" db="EMBL/GenBank/DDBJ databases">
        <authorList>
            <person name="Varghese N."/>
            <person name="Submissions S."/>
        </authorList>
    </citation>
    <scope>NUCLEOTIDE SEQUENCE [LARGE SCALE GENOMIC DNA]</scope>
    <source>
        <strain evidence="2">DSM 15718</strain>
    </source>
</reference>
<dbReference type="PIRSF" id="PIRSF015268">
    <property type="entry name" value="Virulence_RhuM"/>
    <property type="match status" value="1"/>
</dbReference>
<proteinExistence type="predicted"/>
<evidence type="ECO:0000313" key="2">
    <source>
        <dbReference type="Proteomes" id="UP000198569"/>
    </source>
</evidence>
<dbReference type="RefSeq" id="WP_245709574.1">
    <property type="nucleotide sequence ID" value="NZ_FNMV01000001.1"/>
</dbReference>